<dbReference type="RefSeq" id="WP_156921079.1">
    <property type="nucleotide sequence ID" value="NZ_AODH01000004.1"/>
</dbReference>
<sequence>MKTAMEVEVSNEKRIVEALESIEKHLSTLAKDTKANKELRIENRDLFADLEKKIEDLAKNPFNLSD</sequence>
<accession>W7D9M4</accession>
<organism evidence="1 2">
    <name type="scientific">Brochothrix campestris FSL F6-1037</name>
    <dbReference type="NCBI Taxonomy" id="1265861"/>
    <lineage>
        <taxon>Bacteria</taxon>
        <taxon>Bacillati</taxon>
        <taxon>Bacillota</taxon>
        <taxon>Bacilli</taxon>
        <taxon>Bacillales</taxon>
        <taxon>Listeriaceae</taxon>
        <taxon>Brochothrix</taxon>
    </lineage>
</organism>
<evidence type="ECO:0000313" key="1">
    <source>
        <dbReference type="EMBL" id="EUJ41958.1"/>
    </source>
</evidence>
<proteinExistence type="predicted"/>
<evidence type="ECO:0000313" key="2">
    <source>
        <dbReference type="Proteomes" id="UP000019243"/>
    </source>
</evidence>
<name>W7D9M4_9LIST</name>
<keyword evidence="2" id="KW-1185">Reference proteome</keyword>
<dbReference type="Proteomes" id="UP000019243">
    <property type="component" value="Unassembled WGS sequence"/>
</dbReference>
<reference evidence="1 2" key="1">
    <citation type="submission" date="2012-12" db="EMBL/GenBank/DDBJ databases">
        <title>Novel taxa of Listeriaceae from agricultural environments in the United States.</title>
        <authorList>
            <person name="den Bakker H.C."/>
            <person name="Allred A."/>
            <person name="Warchocki S."/>
            <person name="Wright E.M."/>
            <person name="Burrell A."/>
            <person name="Nightingale K.K."/>
            <person name="Kephart D."/>
            <person name="Wiedmann M."/>
        </authorList>
    </citation>
    <scope>NUCLEOTIDE SEQUENCE [LARGE SCALE GENOMIC DNA]</scope>
    <source>
        <strain evidence="1 2">FSL F6-1037</strain>
    </source>
</reference>
<gene>
    <name evidence="1" type="ORF">BCAMP_01065</name>
</gene>
<dbReference type="AlphaFoldDB" id="W7D9M4"/>
<dbReference type="EMBL" id="AODH01000004">
    <property type="protein sequence ID" value="EUJ41958.1"/>
    <property type="molecule type" value="Genomic_DNA"/>
</dbReference>
<dbReference type="STRING" id="1265861.BCAMP_01065"/>
<protein>
    <submittedName>
        <fullName evidence="1">Uncharacterized protein</fullName>
    </submittedName>
</protein>
<comment type="caution">
    <text evidence="1">The sequence shown here is derived from an EMBL/GenBank/DDBJ whole genome shotgun (WGS) entry which is preliminary data.</text>
</comment>